<feature type="domain" description="GTP cyclohydrolase II" evidence="19">
    <location>
        <begin position="213"/>
        <end position="375"/>
    </location>
</feature>
<evidence type="ECO:0000256" key="16">
    <source>
        <dbReference type="ARBA" id="ARBA00023268"/>
    </source>
</evidence>
<keyword evidence="21" id="KW-1185">Reference proteome</keyword>
<feature type="binding site" evidence="18">
    <location>
        <position position="322"/>
    </location>
    <ligand>
        <name>GTP</name>
        <dbReference type="ChEBI" id="CHEBI:37565"/>
    </ligand>
</feature>
<evidence type="ECO:0000256" key="12">
    <source>
        <dbReference type="ARBA" id="ARBA00022842"/>
    </source>
</evidence>
<feature type="binding site" evidence="18">
    <location>
        <position position="273"/>
    </location>
    <ligand>
        <name>Zn(2+)</name>
        <dbReference type="ChEBI" id="CHEBI:29105"/>
        <note>catalytic</note>
    </ligand>
</feature>
<comment type="similarity">
    <text evidence="18">In the C-terminal section; belongs to the GTP cyclohydrolase II family.</text>
</comment>
<dbReference type="HAMAP" id="MF_00180">
    <property type="entry name" value="RibB"/>
    <property type="match status" value="1"/>
</dbReference>
<feature type="binding site" evidence="18">
    <location>
        <position position="34"/>
    </location>
    <ligand>
        <name>Mg(2+)</name>
        <dbReference type="ChEBI" id="CHEBI:18420"/>
        <label>1</label>
    </ligand>
</feature>
<keyword evidence="16 18" id="KW-0511">Multifunctional enzyme</keyword>
<keyword evidence="11 18" id="KW-0862">Zinc</keyword>
<dbReference type="GO" id="GO:0000287">
    <property type="term" value="F:magnesium ion binding"/>
    <property type="evidence" value="ECO:0007669"/>
    <property type="project" value="UniProtKB-UniRule"/>
</dbReference>
<gene>
    <name evidence="18" type="primary">ribBA</name>
    <name evidence="20" type="ORF">EV215_0731</name>
</gene>
<feature type="binding site" evidence="18">
    <location>
        <position position="362"/>
    </location>
    <ligand>
        <name>GTP</name>
        <dbReference type="ChEBI" id="CHEBI:37565"/>
    </ligand>
</feature>
<dbReference type="Pfam" id="PF00925">
    <property type="entry name" value="GTP_cyclohydro2"/>
    <property type="match status" value="1"/>
</dbReference>
<protein>
    <recommendedName>
        <fullName evidence="18">Riboflavin biosynthesis protein RibBA</fullName>
    </recommendedName>
    <domain>
        <recommendedName>
            <fullName evidence="18">3,4-dihydroxy-2-butanone 4-phosphate synthase</fullName>
            <shortName evidence="18">DHBP synthase</shortName>
            <ecNumber evidence="18">4.1.99.12</ecNumber>
        </recommendedName>
    </domain>
    <domain>
        <recommendedName>
            <fullName evidence="18">GTP cyclohydrolase-2</fullName>
            <ecNumber evidence="18">3.5.4.25</ecNumber>
        </recommendedName>
        <alternativeName>
            <fullName evidence="18">GTP cyclohydrolase II</fullName>
        </alternativeName>
    </domain>
</protein>
<evidence type="ECO:0000256" key="4">
    <source>
        <dbReference type="ARBA" id="ARBA00004853"/>
    </source>
</evidence>
<keyword evidence="9 18" id="KW-0547">Nucleotide-binding</keyword>
<dbReference type="NCBIfam" id="TIGR00506">
    <property type="entry name" value="ribB"/>
    <property type="match status" value="1"/>
</dbReference>
<dbReference type="AlphaFoldDB" id="A0AA46E012"/>
<dbReference type="SUPFAM" id="SSF142695">
    <property type="entry name" value="RibA-like"/>
    <property type="match status" value="1"/>
</dbReference>
<feature type="site" description="Essential for DHBP synthase activity" evidence="18">
    <location>
        <position position="131"/>
    </location>
</feature>
<feature type="binding site" evidence="18">
    <location>
        <begin position="300"/>
        <end position="302"/>
    </location>
    <ligand>
        <name>GTP</name>
        <dbReference type="ChEBI" id="CHEBI:37565"/>
    </ligand>
</feature>
<dbReference type="Gene3D" id="3.40.50.10990">
    <property type="entry name" value="GTP cyclohydrolase II"/>
    <property type="match status" value="1"/>
</dbReference>
<dbReference type="HAMAP" id="MF_01283">
    <property type="entry name" value="RibBA"/>
    <property type="match status" value="1"/>
</dbReference>
<evidence type="ECO:0000256" key="9">
    <source>
        <dbReference type="ARBA" id="ARBA00022741"/>
    </source>
</evidence>
<dbReference type="InterPro" id="IPR017945">
    <property type="entry name" value="DHBP_synth_RibB-like_a/b_dom"/>
</dbReference>
<keyword evidence="15 18" id="KW-0456">Lyase</keyword>
<comment type="cofactor">
    <cofactor evidence="2">
        <name>Mn(2+)</name>
        <dbReference type="ChEBI" id="CHEBI:29035"/>
    </cofactor>
</comment>
<dbReference type="HAMAP" id="MF_00179">
    <property type="entry name" value="RibA"/>
    <property type="match status" value="1"/>
</dbReference>
<comment type="function">
    <text evidence="3 18">Catalyzes the conversion of D-ribulose 5-phosphate to formate and 3,4-dihydroxy-2-butanone 4-phosphate.</text>
</comment>
<dbReference type="Gene3D" id="3.90.870.10">
    <property type="entry name" value="DHBP synthase"/>
    <property type="match status" value="1"/>
</dbReference>
<dbReference type="PANTHER" id="PTHR21327">
    <property type="entry name" value="GTP CYCLOHYDROLASE II-RELATED"/>
    <property type="match status" value="1"/>
</dbReference>
<feature type="binding site" evidence="18">
    <location>
        <begin position="33"/>
        <end position="34"/>
    </location>
    <ligand>
        <name>D-ribulose 5-phosphate</name>
        <dbReference type="ChEBI" id="CHEBI:58121"/>
    </ligand>
</feature>
<dbReference type="PANTHER" id="PTHR21327:SF18">
    <property type="entry name" value="3,4-DIHYDROXY-2-BUTANONE 4-PHOSPHATE SYNTHASE"/>
    <property type="match status" value="1"/>
</dbReference>
<feature type="binding site" evidence="18">
    <location>
        <position position="34"/>
    </location>
    <ligand>
        <name>Mg(2+)</name>
        <dbReference type="ChEBI" id="CHEBI:18420"/>
        <label>2</label>
    </ligand>
</feature>
<feature type="binding site" evidence="18">
    <location>
        <begin position="257"/>
        <end position="261"/>
    </location>
    <ligand>
        <name>GTP</name>
        <dbReference type="ChEBI" id="CHEBI:37565"/>
    </ligand>
</feature>
<name>A0AA46E012_9FUSO</name>
<dbReference type="Proteomes" id="UP000294678">
    <property type="component" value="Unassembled WGS sequence"/>
</dbReference>
<feature type="binding site" evidence="18">
    <location>
        <position position="275"/>
    </location>
    <ligand>
        <name>Zn(2+)</name>
        <dbReference type="ChEBI" id="CHEBI:29105"/>
        <note>catalytic</note>
    </ligand>
</feature>
<comment type="catalytic activity">
    <reaction evidence="1 18">
        <text>D-ribulose 5-phosphate = (2S)-2-hydroxy-3-oxobutyl phosphate + formate + H(+)</text>
        <dbReference type="Rhea" id="RHEA:18457"/>
        <dbReference type="ChEBI" id="CHEBI:15378"/>
        <dbReference type="ChEBI" id="CHEBI:15740"/>
        <dbReference type="ChEBI" id="CHEBI:58121"/>
        <dbReference type="ChEBI" id="CHEBI:58830"/>
        <dbReference type="EC" id="4.1.99.12"/>
    </reaction>
</comment>
<comment type="pathway">
    <text evidence="5 18">Cofactor biosynthesis; riboflavin biosynthesis; 2-hydroxy-3-oxobutyl phosphate from D-ribulose 5-phosphate: step 1/1.</text>
</comment>
<feature type="binding site" evidence="18">
    <location>
        <position position="278"/>
    </location>
    <ligand>
        <name>GTP</name>
        <dbReference type="ChEBI" id="CHEBI:37565"/>
    </ligand>
</feature>
<dbReference type="InterPro" id="IPR036144">
    <property type="entry name" value="RibA-like_sf"/>
</dbReference>
<evidence type="ECO:0000256" key="18">
    <source>
        <dbReference type="HAMAP-Rule" id="MF_01283"/>
    </source>
</evidence>
<evidence type="ECO:0000256" key="8">
    <source>
        <dbReference type="ARBA" id="ARBA00022723"/>
    </source>
</evidence>
<dbReference type="FunFam" id="3.40.50.10990:FF:000002">
    <property type="entry name" value="GTP cyclohydrolase-2"/>
    <property type="match status" value="1"/>
</dbReference>
<dbReference type="GO" id="GO:0008270">
    <property type="term" value="F:zinc ion binding"/>
    <property type="evidence" value="ECO:0007669"/>
    <property type="project" value="UniProtKB-UniRule"/>
</dbReference>
<feature type="binding site" evidence="18">
    <location>
        <position position="169"/>
    </location>
    <ligand>
        <name>D-ribulose 5-phosphate</name>
        <dbReference type="ChEBI" id="CHEBI:58121"/>
    </ligand>
</feature>
<dbReference type="PIRSF" id="PIRSF001259">
    <property type="entry name" value="RibA"/>
    <property type="match status" value="1"/>
</dbReference>
<evidence type="ECO:0000256" key="17">
    <source>
        <dbReference type="ARBA" id="ARBA00049295"/>
    </source>
</evidence>
<dbReference type="GO" id="GO:0008686">
    <property type="term" value="F:3,4-dihydroxy-2-butanone-4-phosphate synthase activity"/>
    <property type="evidence" value="ECO:0007669"/>
    <property type="project" value="UniProtKB-UniRule"/>
</dbReference>
<dbReference type="FunFam" id="3.90.870.10:FF:000001">
    <property type="entry name" value="Riboflavin biosynthesis protein RibBA"/>
    <property type="match status" value="1"/>
</dbReference>
<evidence type="ECO:0000313" key="20">
    <source>
        <dbReference type="EMBL" id="TDT72035.1"/>
    </source>
</evidence>
<evidence type="ECO:0000256" key="2">
    <source>
        <dbReference type="ARBA" id="ARBA00001936"/>
    </source>
</evidence>
<dbReference type="EC" id="3.5.4.25" evidence="18"/>
<comment type="pathway">
    <text evidence="4 18">Cofactor biosynthesis; riboflavin biosynthesis; 5-amino-6-(D-ribitylamino)uracil from GTP: step 1/4.</text>
</comment>
<evidence type="ECO:0000256" key="13">
    <source>
        <dbReference type="ARBA" id="ARBA00023134"/>
    </source>
</evidence>
<feature type="binding site" evidence="18">
    <location>
        <position position="357"/>
    </location>
    <ligand>
        <name>GTP</name>
        <dbReference type="ChEBI" id="CHEBI:37565"/>
    </ligand>
</feature>
<evidence type="ECO:0000256" key="1">
    <source>
        <dbReference type="ARBA" id="ARBA00000141"/>
    </source>
</evidence>
<keyword evidence="13 18" id="KW-0342">GTP-binding</keyword>
<comment type="catalytic activity">
    <reaction evidence="17 18">
        <text>GTP + 4 H2O = 2,5-diamino-6-hydroxy-4-(5-phosphoribosylamino)-pyrimidine + formate + 2 phosphate + 3 H(+)</text>
        <dbReference type="Rhea" id="RHEA:23704"/>
        <dbReference type="ChEBI" id="CHEBI:15377"/>
        <dbReference type="ChEBI" id="CHEBI:15378"/>
        <dbReference type="ChEBI" id="CHEBI:15740"/>
        <dbReference type="ChEBI" id="CHEBI:37565"/>
        <dbReference type="ChEBI" id="CHEBI:43474"/>
        <dbReference type="ChEBI" id="CHEBI:58614"/>
        <dbReference type="EC" id="3.5.4.25"/>
    </reaction>
</comment>
<evidence type="ECO:0000256" key="14">
    <source>
        <dbReference type="ARBA" id="ARBA00023211"/>
    </source>
</evidence>
<keyword evidence="10 18" id="KW-0378">Hydrolase</keyword>
<evidence type="ECO:0000256" key="15">
    <source>
        <dbReference type="ARBA" id="ARBA00023239"/>
    </source>
</evidence>
<feature type="site" description="Essential for DHBP synthase activity" evidence="18">
    <location>
        <position position="169"/>
    </location>
</feature>
<evidence type="ECO:0000256" key="6">
    <source>
        <dbReference type="ARBA" id="ARBA00005520"/>
    </source>
</evidence>
<evidence type="ECO:0000313" key="21">
    <source>
        <dbReference type="Proteomes" id="UP000294678"/>
    </source>
</evidence>
<feature type="region of interest" description="DHBP synthase" evidence="18">
    <location>
        <begin position="1"/>
        <end position="206"/>
    </location>
</feature>
<feature type="binding site" evidence="18">
    <location>
        <position position="148"/>
    </location>
    <ligand>
        <name>Mg(2+)</name>
        <dbReference type="ChEBI" id="CHEBI:18420"/>
        <label>2</label>
    </ligand>
</feature>
<evidence type="ECO:0000256" key="7">
    <source>
        <dbReference type="ARBA" id="ARBA00022619"/>
    </source>
</evidence>
<dbReference type="GO" id="GO:0005829">
    <property type="term" value="C:cytosol"/>
    <property type="evidence" value="ECO:0007669"/>
    <property type="project" value="TreeGrafter"/>
</dbReference>
<evidence type="ECO:0000256" key="5">
    <source>
        <dbReference type="ARBA" id="ARBA00004904"/>
    </source>
</evidence>
<feature type="active site" description="Proton acceptor; for GTP cyclohydrolase activity" evidence="18">
    <location>
        <position position="334"/>
    </location>
</feature>
<dbReference type="NCBIfam" id="TIGR00505">
    <property type="entry name" value="ribA"/>
    <property type="match status" value="1"/>
</dbReference>
<feature type="active site" description="Nucleophile; for GTP cyclohydrolase activity" evidence="18">
    <location>
        <position position="336"/>
    </location>
</feature>
<dbReference type="EMBL" id="SOBG01000002">
    <property type="protein sequence ID" value="TDT72035.1"/>
    <property type="molecule type" value="Genomic_DNA"/>
</dbReference>
<dbReference type="CDD" id="cd00641">
    <property type="entry name" value="GTP_cyclohydro2"/>
    <property type="match status" value="1"/>
</dbReference>
<dbReference type="NCBIfam" id="NF001591">
    <property type="entry name" value="PRK00393.1"/>
    <property type="match status" value="1"/>
</dbReference>
<dbReference type="Pfam" id="PF00926">
    <property type="entry name" value="DHBP_synthase"/>
    <property type="match status" value="1"/>
</dbReference>
<comment type="cofactor">
    <cofactor evidence="18">
        <name>Mg(2+)</name>
        <dbReference type="ChEBI" id="CHEBI:18420"/>
    </cofactor>
    <cofactor evidence="18">
        <name>Mn(2+)</name>
        <dbReference type="ChEBI" id="CHEBI:29035"/>
    </cofactor>
    <text evidence="18">Binds 2 divalent metal cations per subunit. Magnesium or manganese.</text>
</comment>
<keyword evidence="7 18" id="KW-0686">Riboflavin biosynthesis</keyword>
<dbReference type="GO" id="GO:0003935">
    <property type="term" value="F:GTP cyclohydrolase II activity"/>
    <property type="evidence" value="ECO:0007669"/>
    <property type="project" value="UniProtKB-UniRule"/>
</dbReference>
<dbReference type="RefSeq" id="WP_134112620.1">
    <property type="nucleotide sequence ID" value="NZ_SOBG01000002.1"/>
</dbReference>
<dbReference type="InterPro" id="IPR016299">
    <property type="entry name" value="Riboflavin_synth_RibBA"/>
</dbReference>
<dbReference type="EC" id="4.1.99.12" evidence="18"/>
<reference evidence="20 21" key="1">
    <citation type="submission" date="2019-03" db="EMBL/GenBank/DDBJ databases">
        <title>Genomic Encyclopedia of Type Strains, Phase IV (KMG-IV): sequencing the most valuable type-strain genomes for metagenomic binning, comparative biology and taxonomic classification.</title>
        <authorList>
            <person name="Goeker M."/>
        </authorList>
    </citation>
    <scope>NUCLEOTIDE SEQUENCE [LARGE SCALE GENOMIC DNA]</scope>
    <source>
        <strain evidence="20 21">DSM 100055</strain>
    </source>
</reference>
<accession>A0AA46E012</accession>
<feature type="binding site" evidence="18">
    <location>
        <begin position="145"/>
        <end position="149"/>
    </location>
    <ligand>
        <name>D-ribulose 5-phosphate</name>
        <dbReference type="ChEBI" id="CHEBI:58121"/>
    </ligand>
</feature>
<evidence type="ECO:0000256" key="11">
    <source>
        <dbReference type="ARBA" id="ARBA00022833"/>
    </source>
</evidence>
<dbReference type="GO" id="GO:0030145">
    <property type="term" value="F:manganese ion binding"/>
    <property type="evidence" value="ECO:0007669"/>
    <property type="project" value="UniProtKB-UniRule"/>
</dbReference>
<organism evidence="20 21">
    <name type="scientific">Hypnocyclicus thermotrophus</name>
    <dbReference type="NCBI Taxonomy" id="1627895"/>
    <lineage>
        <taxon>Bacteria</taxon>
        <taxon>Fusobacteriati</taxon>
        <taxon>Fusobacteriota</taxon>
        <taxon>Fusobacteriia</taxon>
        <taxon>Fusobacteriales</taxon>
        <taxon>Fusobacteriaceae</taxon>
        <taxon>Hypnocyclicus</taxon>
    </lineage>
</organism>
<keyword evidence="8 18" id="KW-0479">Metal-binding</keyword>
<dbReference type="GO" id="GO:0009231">
    <property type="term" value="P:riboflavin biosynthetic process"/>
    <property type="evidence" value="ECO:0007669"/>
    <property type="project" value="UniProtKB-UniRule"/>
</dbReference>
<dbReference type="GO" id="GO:0005525">
    <property type="term" value="F:GTP binding"/>
    <property type="evidence" value="ECO:0007669"/>
    <property type="project" value="UniProtKB-KW"/>
</dbReference>
<evidence type="ECO:0000259" key="19">
    <source>
        <dbReference type="Pfam" id="PF00925"/>
    </source>
</evidence>
<keyword evidence="14 18" id="KW-0464">Manganese</keyword>
<keyword evidence="12 18" id="KW-0460">Magnesium</keyword>
<feature type="region of interest" description="GTP cyclohydrolase II" evidence="18">
    <location>
        <begin position="207"/>
        <end position="404"/>
    </location>
</feature>
<sequence>MSEYKKTLINKIETALEDLRNGKMIIVSDNEDRENEGDIVLAAEKVTHENINFILKEARGLICVPMTEERALKLGLDIMVKNNTDEHGTNFTISVDSKRTTTGISVEERKRTIKDLSKEELTKEDFKKPGHIFPLIAKKNGLLERKGHTEAAVDLLKLSGLTPVGVICEILKADGTMARREDLIKFSKKHNLTYITIEEILEYIKLKNDLVEEVVSTKLPTKYGDFNITAFSNKIDEKEHIIIHKGEIYNQENILMRIHSECFTGDILGSLKCDCGSQLEKAMKKINEEGRGIIFYLRQEGRNIGLYNKLKAYKLQEEGYDTVEANRKLGFLSDERDYFYVIQVLKKLNISSVKLMTNNPSKINFLERYGIKVTRKNIEIECNEINYSYLKVKKEKMNHILEKI</sequence>
<comment type="similarity">
    <text evidence="6 18">In the N-terminal section; belongs to the DHBP synthase family.</text>
</comment>
<proteinExistence type="inferred from homology"/>
<evidence type="ECO:0000256" key="10">
    <source>
        <dbReference type="ARBA" id="ARBA00022801"/>
    </source>
</evidence>
<dbReference type="InterPro" id="IPR032677">
    <property type="entry name" value="GTP_cyclohydro_II"/>
</dbReference>
<comment type="cofactor">
    <cofactor evidence="18">
        <name>Zn(2+)</name>
        <dbReference type="ChEBI" id="CHEBI:29105"/>
    </cofactor>
    <text evidence="18">Binds 1 zinc ion per subunit.</text>
</comment>
<dbReference type="InterPro" id="IPR000926">
    <property type="entry name" value="RibA"/>
</dbReference>
<dbReference type="InterPro" id="IPR000422">
    <property type="entry name" value="DHBP_synthase_RibB"/>
</dbReference>
<comment type="caution">
    <text evidence="20">The sequence shown here is derived from an EMBL/GenBank/DDBJ whole genome shotgun (WGS) entry which is preliminary data.</text>
</comment>
<dbReference type="SUPFAM" id="SSF55821">
    <property type="entry name" value="YrdC/RibB"/>
    <property type="match status" value="1"/>
</dbReference>
<feature type="binding site" evidence="18">
    <location>
        <position position="38"/>
    </location>
    <ligand>
        <name>D-ribulose 5-phosphate</name>
        <dbReference type="ChEBI" id="CHEBI:58121"/>
    </ligand>
</feature>
<comment type="function">
    <text evidence="18">Catalyzes the conversion of GTP to 2,5-diamino-6-ribosylamino-4(3H)-pyrimidinone 5'-phosphate (DARP), formate and pyrophosphate.</text>
</comment>
<evidence type="ECO:0000256" key="3">
    <source>
        <dbReference type="ARBA" id="ARBA00002284"/>
    </source>
</evidence>
<feature type="binding site" evidence="18">
    <location>
        <position position="262"/>
    </location>
    <ligand>
        <name>Zn(2+)</name>
        <dbReference type="ChEBI" id="CHEBI:29105"/>
        <note>catalytic</note>
    </ligand>
</feature>